<dbReference type="InterPro" id="IPR003591">
    <property type="entry name" value="Leu-rich_rpt_typical-subtyp"/>
</dbReference>
<gene>
    <name evidence="11" type="ORF">HDU87_006167</name>
</gene>
<keyword evidence="6" id="KW-0677">Repeat</keyword>
<dbReference type="SMART" id="SM00369">
    <property type="entry name" value="LRR_TYP"/>
    <property type="match status" value="4"/>
</dbReference>
<keyword evidence="4" id="KW-0963">Cytoplasm</keyword>
<dbReference type="InterPro" id="IPR044079">
    <property type="entry name" value="Ubl_TBCE"/>
</dbReference>
<dbReference type="Pfam" id="PF14580">
    <property type="entry name" value="LRR_9"/>
    <property type="match status" value="1"/>
</dbReference>
<comment type="subcellular location">
    <subcellularLocation>
        <location evidence="1">Cell projection</location>
        <location evidence="1">Cilium</location>
    </subcellularLocation>
    <subcellularLocation>
        <location evidence="2">Cytoplasm</location>
    </subcellularLocation>
</comment>
<comment type="similarity">
    <text evidence="3">Belongs to the TBCE family.</text>
</comment>
<dbReference type="Proteomes" id="UP001212152">
    <property type="component" value="Unassembled WGS sequence"/>
</dbReference>
<evidence type="ECO:0000256" key="1">
    <source>
        <dbReference type="ARBA" id="ARBA00004138"/>
    </source>
</evidence>
<dbReference type="PROSITE" id="PS51450">
    <property type="entry name" value="LRR"/>
    <property type="match status" value="1"/>
</dbReference>
<evidence type="ECO:0000256" key="8">
    <source>
        <dbReference type="ARBA" id="ARBA00023186"/>
    </source>
</evidence>
<dbReference type="AlphaFoldDB" id="A0AAD5TFV3"/>
<evidence type="ECO:0000259" key="10">
    <source>
        <dbReference type="PROSITE" id="PS50245"/>
    </source>
</evidence>
<sequence>MTTGEQLTPTADATRRATVGSRLCVAGHFGTVRFRGPVPAGSDAIWLGIEWDDLTRGKHSGAHGGVSYFQTTVAGSGTFLRESKVGSDMLPRSLLTAMAEKYLAAQPTDSVVRLGGAADGVEVETVGWEKIARKVKDGSLLKEVGVADMRVGFRGGEPGELGRRFPAIVDLDLSRSLLGSWTDVAEICAELPLLASLRLAHNRFALLKEDRVAATQRFINVKALTLHHTSTPWAEMEELAAFFPALEELHFGFNRLDDFSIAAPRNPDGFALLRLLNLECNGFTSWAAIKRLGHLPCLTTLMLNGNAISTLEAPTSNEFASLTTLNLSDNHLDSWSTVHALNSFPKLTIIRLQRNPILANLPPADARSILTARLANVTVLNGAEITERFRRDAELFYLSLYAKDKATEDPTSFARTHPRHAALVAIHGAPAIAPASATSTILKDRVLTLTFVYGEKTARKKVPINMGVRPLKVLVARVFKLPDAAAIVLTKIDGGEVELDDDLRDVDFYGVESGNYIRIGVCGE</sequence>
<dbReference type="PROSITE" id="PS50245">
    <property type="entry name" value="CAP_GLY_2"/>
    <property type="match status" value="1"/>
</dbReference>
<organism evidence="11 12">
    <name type="scientific">Geranomyces variabilis</name>
    <dbReference type="NCBI Taxonomy" id="109894"/>
    <lineage>
        <taxon>Eukaryota</taxon>
        <taxon>Fungi</taxon>
        <taxon>Fungi incertae sedis</taxon>
        <taxon>Chytridiomycota</taxon>
        <taxon>Chytridiomycota incertae sedis</taxon>
        <taxon>Chytridiomycetes</taxon>
        <taxon>Spizellomycetales</taxon>
        <taxon>Powellomycetaceae</taxon>
        <taxon>Geranomyces</taxon>
    </lineage>
</organism>
<keyword evidence="5" id="KW-0433">Leucine-rich repeat</keyword>
<dbReference type="PANTHER" id="PTHR45973:SF9">
    <property type="entry name" value="LEUCINE-RICH REPEAT-CONTAINING PROTEIN 46"/>
    <property type="match status" value="1"/>
</dbReference>
<accession>A0AAD5TFV3</accession>
<dbReference type="SUPFAM" id="SSF74924">
    <property type="entry name" value="Cap-Gly domain"/>
    <property type="match status" value="1"/>
</dbReference>
<keyword evidence="12" id="KW-1185">Reference proteome</keyword>
<dbReference type="SUPFAM" id="SSF54236">
    <property type="entry name" value="Ubiquitin-like"/>
    <property type="match status" value="1"/>
</dbReference>
<dbReference type="InterPro" id="IPR001611">
    <property type="entry name" value="Leu-rich_rpt"/>
</dbReference>
<dbReference type="InterPro" id="IPR029071">
    <property type="entry name" value="Ubiquitin-like_domsf"/>
</dbReference>
<dbReference type="PANTHER" id="PTHR45973">
    <property type="entry name" value="PROTEIN PHOSPHATASE 1 REGULATORY SUBUNIT SDS22-RELATED"/>
    <property type="match status" value="1"/>
</dbReference>
<evidence type="ECO:0000256" key="7">
    <source>
        <dbReference type="ARBA" id="ARBA00023069"/>
    </source>
</evidence>
<dbReference type="InterPro" id="IPR000938">
    <property type="entry name" value="CAP-Gly_domain"/>
</dbReference>
<dbReference type="InterPro" id="IPR032675">
    <property type="entry name" value="LRR_dom_sf"/>
</dbReference>
<dbReference type="SUPFAM" id="SSF52047">
    <property type="entry name" value="RNI-like"/>
    <property type="match status" value="1"/>
</dbReference>
<dbReference type="Gene3D" id="2.30.30.190">
    <property type="entry name" value="CAP Gly-rich-like domain"/>
    <property type="match status" value="1"/>
</dbReference>
<proteinExistence type="inferred from homology"/>
<evidence type="ECO:0000256" key="3">
    <source>
        <dbReference type="ARBA" id="ARBA00006286"/>
    </source>
</evidence>
<evidence type="ECO:0000256" key="5">
    <source>
        <dbReference type="ARBA" id="ARBA00022614"/>
    </source>
</evidence>
<dbReference type="Gene3D" id="3.80.10.10">
    <property type="entry name" value="Ribonuclease Inhibitor"/>
    <property type="match status" value="1"/>
</dbReference>
<evidence type="ECO:0000256" key="6">
    <source>
        <dbReference type="ARBA" id="ARBA00022737"/>
    </source>
</evidence>
<dbReference type="GO" id="GO:0005737">
    <property type="term" value="C:cytoplasm"/>
    <property type="evidence" value="ECO:0007669"/>
    <property type="project" value="UniProtKB-SubCell"/>
</dbReference>
<reference evidence="11" key="1">
    <citation type="submission" date="2020-05" db="EMBL/GenBank/DDBJ databases">
        <title>Phylogenomic resolution of chytrid fungi.</title>
        <authorList>
            <person name="Stajich J.E."/>
            <person name="Amses K."/>
            <person name="Simmons R."/>
            <person name="Seto K."/>
            <person name="Myers J."/>
            <person name="Bonds A."/>
            <person name="Quandt C.A."/>
            <person name="Barry K."/>
            <person name="Liu P."/>
            <person name="Grigoriev I."/>
            <person name="Longcore J.E."/>
            <person name="James T.Y."/>
        </authorList>
    </citation>
    <scope>NUCLEOTIDE SEQUENCE</scope>
    <source>
        <strain evidence="11">JEL0379</strain>
    </source>
</reference>
<evidence type="ECO:0000256" key="2">
    <source>
        <dbReference type="ARBA" id="ARBA00004496"/>
    </source>
</evidence>
<keyword evidence="7" id="KW-0969">Cilium</keyword>
<dbReference type="SMART" id="SM01052">
    <property type="entry name" value="CAP_GLY"/>
    <property type="match status" value="1"/>
</dbReference>
<name>A0AAD5TFV3_9FUNG</name>
<evidence type="ECO:0000313" key="12">
    <source>
        <dbReference type="Proteomes" id="UP001212152"/>
    </source>
</evidence>
<dbReference type="PROSITE" id="PS00845">
    <property type="entry name" value="CAP_GLY_1"/>
    <property type="match status" value="1"/>
</dbReference>
<dbReference type="CDD" id="cd17044">
    <property type="entry name" value="Ubl_TBCE"/>
    <property type="match status" value="1"/>
</dbReference>
<dbReference type="InterPro" id="IPR036859">
    <property type="entry name" value="CAP-Gly_dom_sf"/>
</dbReference>
<dbReference type="InterPro" id="IPR050576">
    <property type="entry name" value="Cilia_flagella_integrity"/>
</dbReference>
<evidence type="ECO:0000313" key="11">
    <source>
        <dbReference type="EMBL" id="KAJ3175504.1"/>
    </source>
</evidence>
<dbReference type="Gene3D" id="3.10.20.90">
    <property type="entry name" value="Phosphatidylinositol 3-kinase Catalytic Subunit, Chain A, domain 1"/>
    <property type="match status" value="1"/>
</dbReference>
<dbReference type="EMBL" id="JADGJQ010000051">
    <property type="protein sequence ID" value="KAJ3175504.1"/>
    <property type="molecule type" value="Genomic_DNA"/>
</dbReference>
<keyword evidence="9" id="KW-0966">Cell projection</keyword>
<feature type="domain" description="CAP-Gly" evidence="10">
    <location>
        <begin position="43"/>
        <end position="81"/>
    </location>
</feature>
<evidence type="ECO:0000256" key="4">
    <source>
        <dbReference type="ARBA" id="ARBA00022490"/>
    </source>
</evidence>
<dbReference type="Pfam" id="PF01302">
    <property type="entry name" value="CAP_GLY"/>
    <property type="match status" value="1"/>
</dbReference>
<comment type="caution">
    <text evidence="11">The sequence shown here is derived from an EMBL/GenBank/DDBJ whole genome shotgun (WGS) entry which is preliminary data.</text>
</comment>
<evidence type="ECO:0000256" key="9">
    <source>
        <dbReference type="ARBA" id="ARBA00023273"/>
    </source>
</evidence>
<protein>
    <recommendedName>
        <fullName evidence="10">CAP-Gly domain-containing protein</fullName>
    </recommendedName>
</protein>
<keyword evidence="8" id="KW-0143">Chaperone</keyword>